<keyword evidence="2" id="KW-0808">Transferase</keyword>
<dbReference type="PANTHER" id="PTHR24067">
    <property type="entry name" value="UBIQUITIN-CONJUGATING ENZYME E2"/>
    <property type="match status" value="1"/>
</dbReference>
<comment type="pathway">
    <text evidence="1">Protein modification; protein neddylation.</text>
</comment>
<evidence type="ECO:0000256" key="2">
    <source>
        <dbReference type="ARBA" id="ARBA00022679"/>
    </source>
</evidence>
<dbReference type="CDD" id="cd06464">
    <property type="entry name" value="ACD_sHsps-like"/>
    <property type="match status" value="1"/>
</dbReference>
<evidence type="ECO:0000259" key="13">
    <source>
        <dbReference type="PROSITE" id="PS51203"/>
    </source>
</evidence>
<dbReference type="SMART" id="SM00212">
    <property type="entry name" value="UBCc"/>
    <property type="match status" value="1"/>
</dbReference>
<dbReference type="InterPro" id="IPR008978">
    <property type="entry name" value="HSP20-like_chaperone"/>
</dbReference>
<evidence type="ECO:0000256" key="10">
    <source>
        <dbReference type="SAM" id="MobiDB-lite"/>
    </source>
</evidence>
<dbReference type="PROSITE" id="PS50127">
    <property type="entry name" value="UBC_2"/>
    <property type="match status" value="1"/>
</dbReference>
<dbReference type="PROSITE" id="PS51203">
    <property type="entry name" value="CS"/>
    <property type="match status" value="1"/>
</dbReference>
<evidence type="ECO:0000256" key="4">
    <source>
        <dbReference type="ARBA" id="ARBA00022786"/>
    </source>
</evidence>
<dbReference type="GO" id="GO:0005524">
    <property type="term" value="F:ATP binding"/>
    <property type="evidence" value="ECO:0007669"/>
    <property type="project" value="UniProtKB-KW"/>
</dbReference>
<evidence type="ECO:0000256" key="1">
    <source>
        <dbReference type="ARBA" id="ARBA00005032"/>
    </source>
</evidence>
<organism evidence="14 15">
    <name type="scientific">Aristolochia fimbriata</name>
    <name type="common">White veined hardy Dutchman's pipe vine</name>
    <dbReference type="NCBI Taxonomy" id="158543"/>
    <lineage>
        <taxon>Eukaryota</taxon>
        <taxon>Viridiplantae</taxon>
        <taxon>Streptophyta</taxon>
        <taxon>Embryophyta</taxon>
        <taxon>Tracheophyta</taxon>
        <taxon>Spermatophyta</taxon>
        <taxon>Magnoliopsida</taxon>
        <taxon>Magnoliidae</taxon>
        <taxon>Piperales</taxon>
        <taxon>Aristolochiaceae</taxon>
        <taxon>Aristolochia</taxon>
    </lineage>
</organism>
<dbReference type="Pfam" id="PF00011">
    <property type="entry name" value="HSP20"/>
    <property type="match status" value="1"/>
</dbReference>
<evidence type="ECO:0000256" key="7">
    <source>
        <dbReference type="PROSITE-ProRule" id="PRU00285"/>
    </source>
</evidence>
<dbReference type="Gene3D" id="2.60.40.790">
    <property type="match status" value="1"/>
</dbReference>
<evidence type="ECO:0000259" key="11">
    <source>
        <dbReference type="PROSITE" id="PS01031"/>
    </source>
</evidence>
<comment type="similarity">
    <text evidence="7 9">Belongs to the small heat shock protein (HSP20) family.</text>
</comment>
<dbReference type="InterPro" id="IPR000608">
    <property type="entry name" value="UBC"/>
</dbReference>
<keyword evidence="4" id="KW-0833">Ubl conjugation pathway</keyword>
<evidence type="ECO:0000256" key="8">
    <source>
        <dbReference type="PROSITE-ProRule" id="PRU10133"/>
    </source>
</evidence>
<evidence type="ECO:0000256" key="3">
    <source>
        <dbReference type="ARBA" id="ARBA00022741"/>
    </source>
</evidence>
<dbReference type="InterPro" id="IPR007052">
    <property type="entry name" value="CS_dom"/>
</dbReference>
<reference evidence="14 15" key="1">
    <citation type="submission" date="2021-07" db="EMBL/GenBank/DDBJ databases">
        <title>The Aristolochia fimbriata genome: insights into angiosperm evolution, floral development and chemical biosynthesis.</title>
        <authorList>
            <person name="Jiao Y."/>
        </authorList>
    </citation>
    <scope>NUCLEOTIDE SEQUENCE [LARGE SCALE GENOMIC DNA]</scope>
    <source>
        <strain evidence="14">IBCAS-2021</strain>
        <tissue evidence="14">Leaf</tissue>
    </source>
</reference>
<dbReference type="SUPFAM" id="SSF49764">
    <property type="entry name" value="HSP20-like chaperones"/>
    <property type="match status" value="1"/>
</dbReference>
<dbReference type="PROSITE" id="PS00183">
    <property type="entry name" value="UBC_1"/>
    <property type="match status" value="1"/>
</dbReference>
<proteinExistence type="inferred from homology"/>
<dbReference type="CDD" id="cd23794">
    <property type="entry name" value="UBCc_UBE2F_UBE2M"/>
    <property type="match status" value="1"/>
</dbReference>
<dbReference type="EMBL" id="JAINDJ010000005">
    <property type="protein sequence ID" value="KAG9448171.1"/>
    <property type="molecule type" value="Genomic_DNA"/>
</dbReference>
<feature type="region of interest" description="Disordered" evidence="10">
    <location>
        <begin position="115"/>
        <end position="134"/>
    </location>
</feature>
<protein>
    <recommendedName>
        <fullName evidence="16">UBC core domain-containing protein</fullName>
    </recommendedName>
</protein>
<evidence type="ECO:0000256" key="9">
    <source>
        <dbReference type="RuleBase" id="RU003616"/>
    </source>
</evidence>
<dbReference type="Pfam" id="PF00179">
    <property type="entry name" value="UQ_con"/>
    <property type="match status" value="1"/>
</dbReference>
<accession>A0AAV7EKF8</accession>
<keyword evidence="15" id="KW-1185">Reference proteome</keyword>
<dbReference type="GO" id="GO:0019788">
    <property type="term" value="F:NEDD8 transferase activity"/>
    <property type="evidence" value="ECO:0007669"/>
    <property type="project" value="UniProtKB-ARBA"/>
</dbReference>
<comment type="function">
    <text evidence="6">Accepts the ubiquitin-like protein NEDD8/RUB1 from the ECR1-AXR1 E1 complex and catalyzes its covalent attachment to other proteins.</text>
</comment>
<dbReference type="InterPro" id="IPR002068">
    <property type="entry name" value="A-crystallin/Hsp20_dom"/>
</dbReference>
<dbReference type="InterPro" id="IPR016135">
    <property type="entry name" value="UBQ-conjugating_enzyme/RWD"/>
</dbReference>
<evidence type="ECO:0000313" key="15">
    <source>
        <dbReference type="Proteomes" id="UP000825729"/>
    </source>
</evidence>
<evidence type="ECO:0000256" key="6">
    <source>
        <dbReference type="ARBA" id="ARBA00058311"/>
    </source>
</evidence>
<comment type="caution">
    <text evidence="14">The sequence shown here is derived from an EMBL/GenBank/DDBJ whole genome shotgun (WGS) entry which is preliminary data.</text>
</comment>
<feature type="active site" description="Glycyl thioester intermediate" evidence="8">
    <location>
        <position position="411"/>
    </location>
</feature>
<dbReference type="Proteomes" id="UP000825729">
    <property type="component" value="Unassembled WGS sequence"/>
</dbReference>
<feature type="domain" description="UBC core" evidence="12">
    <location>
        <begin position="328"/>
        <end position="473"/>
    </location>
</feature>
<dbReference type="PROSITE" id="PS01031">
    <property type="entry name" value="SHSP"/>
    <property type="match status" value="1"/>
</dbReference>
<evidence type="ECO:0008006" key="16">
    <source>
        <dbReference type="Google" id="ProtNLM"/>
    </source>
</evidence>
<feature type="domain" description="CS" evidence="13">
    <location>
        <begin position="147"/>
        <end position="271"/>
    </location>
</feature>
<evidence type="ECO:0000313" key="14">
    <source>
        <dbReference type="EMBL" id="KAG9448171.1"/>
    </source>
</evidence>
<dbReference type="Gene3D" id="3.10.110.10">
    <property type="entry name" value="Ubiquitin Conjugating Enzyme"/>
    <property type="match status" value="1"/>
</dbReference>
<dbReference type="SUPFAM" id="SSF54495">
    <property type="entry name" value="UBC-like"/>
    <property type="match status" value="1"/>
</dbReference>
<sequence>MESQVVQRRLNRVLGHLAGNEEVPPSNIFLMNCSSTLNSVIRRCDTRISFARQGSEARGYFMRQASIKEIGSIPQELPPCSESKNPFDFSGAPAFSRPAEYDEILSNYTVKPLQQESISAPTEPPKFARPRQEESSPAQYCFNKIRHTACSTEWSPRMDIAESGCNYVVTIELPGINIGDVRVEVDEQNLTVTGKRSSHWWKVVNFSEASNPKYLQREISRGPYQVVWPLPCDVNKDRVSAEFVNGFLQINLPKLPSKKSCLGSGGWVCAVSRNPLFILLCCPTRGKNCLSDTFSRARIMIKLFKVKEKQREIAENANGRAPVKKQSAGELRLQKDISELNLPKTTTISFPNGKDDLMNFEVTIRPDEGYYLGGTFIFTFQVPPIYPHEAPKVKCKTKVYHPNIDLEGNVCLNILREDWKPVLNINTIIYGLHHLFTQPNHEDPLNSDAAAVLRDNPKMFEANVRRAMAGGYVGQSYFPRCM</sequence>
<keyword evidence="5" id="KW-0067">ATP-binding</keyword>
<evidence type="ECO:0000259" key="12">
    <source>
        <dbReference type="PROSITE" id="PS50127"/>
    </source>
</evidence>
<dbReference type="FunFam" id="3.10.110.10:FF:000005">
    <property type="entry name" value="NEDD8-conjugating enzyme Ubc12"/>
    <property type="match status" value="1"/>
</dbReference>
<dbReference type="AlphaFoldDB" id="A0AAV7EKF8"/>
<evidence type="ECO:0000256" key="5">
    <source>
        <dbReference type="ARBA" id="ARBA00022840"/>
    </source>
</evidence>
<gene>
    <name evidence="14" type="ORF">H6P81_014299</name>
</gene>
<feature type="domain" description="SHSP" evidence="11">
    <location>
        <begin position="149"/>
        <end position="274"/>
    </location>
</feature>
<dbReference type="InterPro" id="IPR050113">
    <property type="entry name" value="Ub_conjugating_enzyme"/>
</dbReference>
<keyword evidence="3" id="KW-0547">Nucleotide-binding</keyword>
<name>A0AAV7EKF8_ARIFI</name>
<dbReference type="InterPro" id="IPR023313">
    <property type="entry name" value="UBQ-conjugating_AS"/>
</dbReference>